<dbReference type="Pfam" id="PF18098">
    <property type="entry name" value="RPN5_C"/>
    <property type="match status" value="1"/>
</dbReference>
<dbReference type="InterPro" id="IPR036390">
    <property type="entry name" value="WH_DNA-bd_sf"/>
</dbReference>
<keyword evidence="3" id="KW-0175">Coiled coil</keyword>
<dbReference type="InterPro" id="IPR000717">
    <property type="entry name" value="PCI_dom"/>
</dbReference>
<protein>
    <submittedName>
        <fullName evidence="6">PCI domain-containing protein</fullName>
    </submittedName>
</protein>
<dbReference type="InterPro" id="IPR040134">
    <property type="entry name" value="PSMD12/CSN4"/>
</dbReference>
<dbReference type="GO" id="GO:0005737">
    <property type="term" value="C:cytoplasm"/>
    <property type="evidence" value="ECO:0007669"/>
    <property type="project" value="TreeGrafter"/>
</dbReference>
<evidence type="ECO:0000256" key="1">
    <source>
        <dbReference type="ARBA" id="ARBA00006397"/>
    </source>
</evidence>
<sequence length="500" mass="57892">MDPYHRKEAKIEVPAATMDQQIDNIIQTGGTGTFGDGRLLKMEVDYSTQVDSQLAVADTLAKSGKVLEAVESLQTLEKLSRLDCDMRSNQRLLCRMVKLAFDANNWELLCETVKALCKKRLLIKTSIKNMVKDCCEMVPKAPDATAKSKLIDTLRAVTAGKIYLEVERARLTKQVAEKLEAEGKLDEAREMMMELQVETYGTMEVDEKVKYLLHQMRLSIANQHFTRASIISRKINTKFFERENDEVQLMKLEFYKYMVQIGLSENNYLDVCKHFLAIFKTPRIQESDIKKLEVLKCTVFYLLLSTHDNEKWELLHRMNAMRELEHLPTHKELLELFIHQELIFWSKAIESKYAPILFGADPPPELVRDTLLPSTHVFPMTQADGRRRRERLHDCVGEHNVRMVSKYYSRITFQRMAKLLEFGVEQMETFVCKMIVDGVIPEAKIHRPSQIIYLSPKKNSVEVLDAWVFNVRKLTDTMNKVSQLIAKEEMVHGLQIAQRV</sequence>
<evidence type="ECO:0000259" key="4">
    <source>
        <dbReference type="SMART" id="SM00088"/>
    </source>
</evidence>
<dbReference type="Gene3D" id="1.10.10.10">
    <property type="entry name" value="Winged helix-like DNA-binding domain superfamily/Winged helix DNA-binding domain"/>
    <property type="match status" value="1"/>
</dbReference>
<dbReference type="InterPro" id="IPR036388">
    <property type="entry name" value="WH-like_DNA-bd_sf"/>
</dbReference>
<feature type="coiled-coil region" evidence="3">
    <location>
        <begin position="171"/>
        <end position="198"/>
    </location>
</feature>
<feature type="domain" description="PCI" evidence="4">
    <location>
        <begin position="387"/>
        <end position="467"/>
    </location>
</feature>
<dbReference type="PANTHER" id="PTHR10855:SF1">
    <property type="entry name" value="26S PROTEASOME NON-ATPASE REGULATORY SUBUNIT 12"/>
    <property type="match status" value="1"/>
</dbReference>
<name>A0A914I895_GLORO</name>
<dbReference type="Pfam" id="PF01399">
    <property type="entry name" value="PCI"/>
    <property type="match status" value="1"/>
</dbReference>
<organism evidence="5 6">
    <name type="scientific">Globodera rostochiensis</name>
    <name type="common">Golden nematode worm</name>
    <name type="synonym">Heterodera rostochiensis</name>
    <dbReference type="NCBI Taxonomy" id="31243"/>
    <lineage>
        <taxon>Eukaryota</taxon>
        <taxon>Metazoa</taxon>
        <taxon>Ecdysozoa</taxon>
        <taxon>Nematoda</taxon>
        <taxon>Chromadorea</taxon>
        <taxon>Rhabditida</taxon>
        <taxon>Tylenchina</taxon>
        <taxon>Tylenchomorpha</taxon>
        <taxon>Tylenchoidea</taxon>
        <taxon>Heteroderidae</taxon>
        <taxon>Heteroderinae</taxon>
        <taxon>Globodera</taxon>
    </lineage>
</organism>
<proteinExistence type="inferred from homology"/>
<dbReference type="FunFam" id="1.10.10.10:FF:000070">
    <property type="entry name" value="26S proteasome non-ATPase regulatory subunit 12"/>
    <property type="match status" value="1"/>
</dbReference>
<keyword evidence="5" id="KW-1185">Reference proteome</keyword>
<dbReference type="InterPro" id="IPR040896">
    <property type="entry name" value="RPN5_C"/>
</dbReference>
<dbReference type="AlphaFoldDB" id="A0A914I895"/>
<dbReference type="GO" id="GO:0005634">
    <property type="term" value="C:nucleus"/>
    <property type="evidence" value="ECO:0007669"/>
    <property type="project" value="UniProtKB-ARBA"/>
</dbReference>
<dbReference type="SUPFAM" id="SSF46785">
    <property type="entry name" value="Winged helix' DNA-binding domain"/>
    <property type="match status" value="1"/>
</dbReference>
<dbReference type="GO" id="GO:0008541">
    <property type="term" value="C:proteasome regulatory particle, lid subcomplex"/>
    <property type="evidence" value="ECO:0007669"/>
    <property type="project" value="TreeGrafter"/>
</dbReference>
<dbReference type="SMART" id="SM00088">
    <property type="entry name" value="PINT"/>
    <property type="match status" value="1"/>
</dbReference>
<evidence type="ECO:0000313" key="5">
    <source>
        <dbReference type="Proteomes" id="UP000887572"/>
    </source>
</evidence>
<evidence type="ECO:0000256" key="2">
    <source>
        <dbReference type="ARBA" id="ARBA00022942"/>
    </source>
</evidence>
<reference evidence="6" key="1">
    <citation type="submission" date="2022-11" db="UniProtKB">
        <authorList>
            <consortium name="WormBaseParasite"/>
        </authorList>
    </citation>
    <scope>IDENTIFICATION</scope>
</reference>
<accession>A0A914I895</accession>
<evidence type="ECO:0000313" key="6">
    <source>
        <dbReference type="WBParaSite" id="Gr19_v10_g8205.t1"/>
    </source>
</evidence>
<comment type="similarity">
    <text evidence="1">Belongs to the proteasome subunit p55 family.</text>
</comment>
<dbReference type="InterPro" id="IPR054559">
    <property type="entry name" value="PSMD12-CSN4-like_N"/>
</dbReference>
<dbReference type="Pfam" id="PF22241">
    <property type="entry name" value="PSMD12-CSN4_N"/>
    <property type="match status" value="1"/>
</dbReference>
<dbReference type="Proteomes" id="UP000887572">
    <property type="component" value="Unplaced"/>
</dbReference>
<keyword evidence="2" id="KW-0647">Proteasome</keyword>
<dbReference type="PANTHER" id="PTHR10855">
    <property type="entry name" value="26S PROTEASOME NON-ATPASE REGULATORY SUBUNIT 12/COP9 SIGNALOSOME COMPLEX SUBUNIT 4"/>
    <property type="match status" value="1"/>
</dbReference>
<evidence type="ECO:0000256" key="3">
    <source>
        <dbReference type="SAM" id="Coils"/>
    </source>
</evidence>
<dbReference type="WBParaSite" id="Gr19_v10_g8205.t1">
    <property type="protein sequence ID" value="Gr19_v10_g8205.t1"/>
    <property type="gene ID" value="Gr19_v10_g8205"/>
</dbReference>